<dbReference type="InterPro" id="IPR007829">
    <property type="entry name" value="TM2"/>
</dbReference>
<evidence type="ECO:0000256" key="5">
    <source>
        <dbReference type="SAM" id="Phobius"/>
    </source>
</evidence>
<feature type="domain" description="TM2" evidence="6">
    <location>
        <begin position="64"/>
        <end position="108"/>
    </location>
</feature>
<protein>
    <submittedName>
        <fullName evidence="7">TM2 domain-containing membrane protein YozV</fullName>
    </submittedName>
</protein>
<proteinExistence type="predicted"/>
<evidence type="ECO:0000259" key="6">
    <source>
        <dbReference type="Pfam" id="PF05154"/>
    </source>
</evidence>
<dbReference type="Proteomes" id="UP000199150">
    <property type="component" value="Unassembled WGS sequence"/>
</dbReference>
<sequence>MRGKVLSFNGSTGLISGDDGKRYTFSVSDLMGDTVFVPAGSTVDFEASGDTAVSIYVIMTAMGERNKYVAALLAFFLGMFGVHKFYLGKTTAGIIMLVCGTIGWILIGIPPLIMGLVAFIETIIYLVKSDQSFYEDYVAGNKSWF</sequence>
<dbReference type="OrthoDB" id="2004788at2"/>
<dbReference type="STRING" id="260084.SAMN02927928_0415"/>
<accession>A0A1G4PIU9</accession>
<gene>
    <name evidence="7" type="ORF">SAMN02927928_0415</name>
</gene>
<evidence type="ECO:0000256" key="3">
    <source>
        <dbReference type="ARBA" id="ARBA00022989"/>
    </source>
</evidence>
<evidence type="ECO:0000256" key="4">
    <source>
        <dbReference type="ARBA" id="ARBA00023136"/>
    </source>
</evidence>
<evidence type="ECO:0000256" key="1">
    <source>
        <dbReference type="ARBA" id="ARBA00004141"/>
    </source>
</evidence>
<feature type="transmembrane region" description="Helical" evidence="5">
    <location>
        <begin position="68"/>
        <end position="86"/>
    </location>
</feature>
<comment type="subcellular location">
    <subcellularLocation>
        <location evidence="1">Membrane</location>
        <topology evidence="1">Multi-pass membrane protein</topology>
    </subcellularLocation>
</comment>
<evidence type="ECO:0000256" key="2">
    <source>
        <dbReference type="ARBA" id="ARBA00022692"/>
    </source>
</evidence>
<feature type="transmembrane region" description="Helical" evidence="5">
    <location>
        <begin position="92"/>
        <end position="120"/>
    </location>
</feature>
<dbReference type="GO" id="GO:0016020">
    <property type="term" value="C:membrane"/>
    <property type="evidence" value="ECO:0007669"/>
    <property type="project" value="UniProtKB-SubCell"/>
</dbReference>
<dbReference type="Pfam" id="PF05154">
    <property type="entry name" value="TM2"/>
    <property type="match status" value="1"/>
</dbReference>
<dbReference type="RefSeq" id="WP_090643071.1">
    <property type="nucleotide sequence ID" value="NZ_CBCRYE010000001.1"/>
</dbReference>
<keyword evidence="4 5" id="KW-0472">Membrane</keyword>
<name>A0A1G4PIU9_9CAUL</name>
<evidence type="ECO:0000313" key="7">
    <source>
        <dbReference type="EMBL" id="SCW32264.1"/>
    </source>
</evidence>
<dbReference type="AlphaFoldDB" id="A0A1G4PIU9"/>
<evidence type="ECO:0000313" key="8">
    <source>
        <dbReference type="Proteomes" id="UP000199150"/>
    </source>
</evidence>
<keyword evidence="8" id="KW-1185">Reference proteome</keyword>
<reference evidence="8" key="1">
    <citation type="submission" date="2016-10" db="EMBL/GenBank/DDBJ databases">
        <authorList>
            <person name="Varghese N."/>
            <person name="Submissions S."/>
        </authorList>
    </citation>
    <scope>NUCLEOTIDE SEQUENCE [LARGE SCALE GENOMIC DNA]</scope>
    <source>
        <strain evidence="8">CGMCC 1.3431</strain>
    </source>
</reference>
<keyword evidence="3 5" id="KW-1133">Transmembrane helix</keyword>
<organism evidence="7 8">
    <name type="scientific">Asticcacaulis taihuensis</name>
    <dbReference type="NCBI Taxonomy" id="260084"/>
    <lineage>
        <taxon>Bacteria</taxon>
        <taxon>Pseudomonadati</taxon>
        <taxon>Pseudomonadota</taxon>
        <taxon>Alphaproteobacteria</taxon>
        <taxon>Caulobacterales</taxon>
        <taxon>Caulobacteraceae</taxon>
        <taxon>Asticcacaulis</taxon>
    </lineage>
</organism>
<keyword evidence="2 5" id="KW-0812">Transmembrane</keyword>
<dbReference type="EMBL" id="FMTS01000001">
    <property type="protein sequence ID" value="SCW32264.1"/>
    <property type="molecule type" value="Genomic_DNA"/>
</dbReference>